<comment type="subcellular location">
    <subcellularLocation>
        <location evidence="1">Membrane</location>
        <topology evidence="1">Multi-pass membrane protein</topology>
    </subcellularLocation>
</comment>
<accession>A0A8J2Z3P5</accession>
<feature type="transmembrane region" description="Helical" evidence="5">
    <location>
        <begin position="64"/>
        <end position="85"/>
    </location>
</feature>
<protein>
    <recommendedName>
        <fullName evidence="8">Type IV secretion system protein TrbL</fullName>
    </recommendedName>
</protein>
<keyword evidence="7" id="KW-1185">Reference proteome</keyword>
<dbReference type="GO" id="GO:0030255">
    <property type="term" value="P:protein secretion by the type IV secretion system"/>
    <property type="evidence" value="ECO:0007669"/>
    <property type="project" value="InterPro"/>
</dbReference>
<evidence type="ECO:0000313" key="7">
    <source>
        <dbReference type="Proteomes" id="UP000636949"/>
    </source>
</evidence>
<evidence type="ECO:0000256" key="1">
    <source>
        <dbReference type="ARBA" id="ARBA00004141"/>
    </source>
</evidence>
<feature type="transmembrane region" description="Helical" evidence="5">
    <location>
        <begin position="226"/>
        <end position="246"/>
    </location>
</feature>
<dbReference type="RefSeq" id="WP_117001792.1">
    <property type="nucleotide sequence ID" value="NZ_BMJS01000006.1"/>
</dbReference>
<feature type="transmembrane region" description="Helical" evidence="5">
    <location>
        <begin position="130"/>
        <end position="153"/>
    </location>
</feature>
<dbReference type="InterPro" id="IPR007688">
    <property type="entry name" value="Conjugal_tfr_TrbL/VirB6"/>
</dbReference>
<evidence type="ECO:0000256" key="3">
    <source>
        <dbReference type="ARBA" id="ARBA00022989"/>
    </source>
</evidence>
<evidence type="ECO:0000256" key="2">
    <source>
        <dbReference type="ARBA" id="ARBA00022692"/>
    </source>
</evidence>
<evidence type="ECO:0000313" key="6">
    <source>
        <dbReference type="EMBL" id="GGF93750.1"/>
    </source>
</evidence>
<feature type="transmembrane region" description="Helical" evidence="5">
    <location>
        <begin position="160"/>
        <end position="178"/>
    </location>
</feature>
<organism evidence="6 7">
    <name type="scientific">Cysteiniphilum litorale</name>
    <dbReference type="NCBI Taxonomy" id="2056700"/>
    <lineage>
        <taxon>Bacteria</taxon>
        <taxon>Pseudomonadati</taxon>
        <taxon>Pseudomonadota</taxon>
        <taxon>Gammaproteobacteria</taxon>
        <taxon>Thiotrichales</taxon>
        <taxon>Fastidiosibacteraceae</taxon>
        <taxon>Cysteiniphilum</taxon>
    </lineage>
</organism>
<feature type="transmembrane region" description="Helical" evidence="5">
    <location>
        <begin position="34"/>
        <end position="52"/>
    </location>
</feature>
<dbReference type="GO" id="GO:0016020">
    <property type="term" value="C:membrane"/>
    <property type="evidence" value="ECO:0007669"/>
    <property type="project" value="UniProtKB-SubCell"/>
</dbReference>
<dbReference type="AlphaFoldDB" id="A0A8J2Z3P5"/>
<feature type="transmembrane region" description="Helical" evidence="5">
    <location>
        <begin position="190"/>
        <end position="214"/>
    </location>
</feature>
<sequence>MSLWGNNSLDNIDIQFLNAFVSDANTFVHAGMNLGYFLALMSILISVGMMMLRGEETHAMFSKIIQSGLLFGLMFGLIEYGGQWIPEILNGFIYVGQQASGMQSVSPSSVFDQGWYIAGHIIQGANNAGMFHIVAALTAVISAFFIIIVYGFIAGSLCVLLVKAYALVLVGPLVFALGNLDVTRSTVHNYVQKIIGMGFNLVMFYILVGVGIKLGNHWADVIKNGGFLDLSVFIMIIGGLIVFYLIMQNVPSFIATISGAGGFRDYGQAAVAAAMTGAAVMGQTYMKAMTMGKGGIAGAGMATRAAVSAGKGAAAGWNAGGATPGALSSGIGSAGGAFQSFMNSPAQKSAATPNTGSLLKGYNAAKYGGAVAAKTGAQMAHAATQGVGGMLNNPVGRAATRVMGGLTGAAAGLGKHVTQHGVQPKMQQAADIFKGNKPK</sequence>
<proteinExistence type="predicted"/>
<evidence type="ECO:0000256" key="5">
    <source>
        <dbReference type="SAM" id="Phobius"/>
    </source>
</evidence>
<name>A0A8J2Z3P5_9GAMM</name>
<dbReference type="EMBL" id="BMJS01000006">
    <property type="protein sequence ID" value="GGF93750.1"/>
    <property type="molecule type" value="Genomic_DNA"/>
</dbReference>
<gene>
    <name evidence="6" type="ORF">GCM10010995_08690</name>
</gene>
<comment type="caution">
    <text evidence="6">The sequence shown here is derived from an EMBL/GenBank/DDBJ whole genome shotgun (WGS) entry which is preliminary data.</text>
</comment>
<keyword evidence="2 5" id="KW-0812">Transmembrane</keyword>
<keyword evidence="4 5" id="KW-0472">Membrane</keyword>
<evidence type="ECO:0000256" key="4">
    <source>
        <dbReference type="ARBA" id="ARBA00023136"/>
    </source>
</evidence>
<dbReference type="Pfam" id="PF04610">
    <property type="entry name" value="TrbL"/>
    <property type="match status" value="1"/>
</dbReference>
<reference evidence="6" key="2">
    <citation type="submission" date="2020-09" db="EMBL/GenBank/DDBJ databases">
        <authorList>
            <person name="Sun Q."/>
            <person name="Zhou Y."/>
        </authorList>
    </citation>
    <scope>NUCLEOTIDE SEQUENCE</scope>
    <source>
        <strain evidence="6">CGMCC 1.15758</strain>
    </source>
</reference>
<keyword evidence="3 5" id="KW-1133">Transmembrane helix</keyword>
<reference evidence="6" key="1">
    <citation type="journal article" date="2014" name="Int. J. Syst. Evol. Microbiol.">
        <title>Complete genome sequence of Corynebacterium casei LMG S-19264T (=DSM 44701T), isolated from a smear-ripened cheese.</title>
        <authorList>
            <consortium name="US DOE Joint Genome Institute (JGI-PGF)"/>
            <person name="Walter F."/>
            <person name="Albersmeier A."/>
            <person name="Kalinowski J."/>
            <person name="Ruckert C."/>
        </authorList>
    </citation>
    <scope>NUCLEOTIDE SEQUENCE</scope>
    <source>
        <strain evidence="6">CGMCC 1.15758</strain>
    </source>
</reference>
<evidence type="ECO:0008006" key="8">
    <source>
        <dbReference type="Google" id="ProtNLM"/>
    </source>
</evidence>
<dbReference type="OrthoDB" id="8525003at2"/>
<dbReference type="Proteomes" id="UP000636949">
    <property type="component" value="Unassembled WGS sequence"/>
</dbReference>